<sequence>MSLTFPDQLDIVKEGLKKQEKLLKQVAGFYADAIESGGLVHLYANGHSRQSVEETVIRMGALTGFKPILSDAITTFNDVTGANGIRVDQFYEKIEGIGKILLKEIHFGPKDVLVVITATGTTPAAVDMAAEFSKQYPGLKIIGIASATQSAKIPPRHSGGKNLIHILEENPNGYFIDNSMPNGDLSVEFQGKTDRYNVCPLSTVGAISVTQSLNELTIKELDKRGVKHYVLRNMHIADTTDNYDEWLDDQRKRYALASHNPNRVQPIQ</sequence>
<dbReference type="SUPFAM" id="SSF53697">
    <property type="entry name" value="SIS domain"/>
    <property type="match status" value="1"/>
</dbReference>
<dbReference type="NCBIfam" id="NF002805">
    <property type="entry name" value="PRK02947.1"/>
    <property type="match status" value="1"/>
</dbReference>
<dbReference type="InterPro" id="IPR046348">
    <property type="entry name" value="SIS_dom_sf"/>
</dbReference>
<gene>
    <name evidence="2" type="ORF">SAMN05421766_107106</name>
</gene>
<evidence type="ECO:0000259" key="1">
    <source>
        <dbReference type="Pfam" id="PF13580"/>
    </source>
</evidence>
<organism evidence="2 3">
    <name type="scientific">Zobellia uliginosa</name>
    <dbReference type="NCBI Taxonomy" id="143224"/>
    <lineage>
        <taxon>Bacteria</taxon>
        <taxon>Pseudomonadati</taxon>
        <taxon>Bacteroidota</taxon>
        <taxon>Flavobacteriia</taxon>
        <taxon>Flavobacteriales</taxon>
        <taxon>Flavobacteriaceae</taxon>
        <taxon>Zobellia</taxon>
    </lineage>
</organism>
<proteinExistence type="predicted"/>
<dbReference type="Pfam" id="PF13580">
    <property type="entry name" value="SIS_2"/>
    <property type="match status" value="1"/>
</dbReference>
<name>A0ABY1L1C1_9FLAO</name>
<comment type="caution">
    <text evidence="2">The sequence shown here is derived from an EMBL/GenBank/DDBJ whole genome shotgun (WGS) entry which is preliminary data.</text>
</comment>
<keyword evidence="3" id="KW-1185">Reference proteome</keyword>
<dbReference type="Gene3D" id="3.40.50.10490">
    <property type="entry name" value="Glucose-6-phosphate isomerase like protein, domain 1"/>
    <property type="match status" value="1"/>
</dbReference>
<dbReference type="EMBL" id="FTOB01000007">
    <property type="protein sequence ID" value="SIT02990.1"/>
    <property type="molecule type" value="Genomic_DNA"/>
</dbReference>
<evidence type="ECO:0000313" key="3">
    <source>
        <dbReference type="Proteomes" id="UP000185728"/>
    </source>
</evidence>
<evidence type="ECO:0000313" key="2">
    <source>
        <dbReference type="EMBL" id="SIT02990.1"/>
    </source>
</evidence>
<protein>
    <submittedName>
        <fullName evidence="2">Uncharacterized protein, contains SIS (Sugar ISomerase) phosphosugar binding domain</fullName>
    </submittedName>
</protein>
<dbReference type="GO" id="GO:0016853">
    <property type="term" value="F:isomerase activity"/>
    <property type="evidence" value="ECO:0007669"/>
    <property type="project" value="UniProtKB-KW"/>
</dbReference>
<dbReference type="RefSeq" id="WP_076456768.1">
    <property type="nucleotide sequence ID" value="NZ_FTOB01000007.1"/>
</dbReference>
<dbReference type="InterPro" id="IPR001347">
    <property type="entry name" value="SIS_dom"/>
</dbReference>
<dbReference type="Proteomes" id="UP000185728">
    <property type="component" value="Unassembled WGS sequence"/>
</dbReference>
<reference evidence="2 3" key="1">
    <citation type="submission" date="2017-01" db="EMBL/GenBank/DDBJ databases">
        <authorList>
            <person name="Varghese N."/>
            <person name="Submissions S."/>
        </authorList>
    </citation>
    <scope>NUCLEOTIDE SEQUENCE [LARGE SCALE GENOMIC DNA]</scope>
    <source>
        <strain evidence="2 3">DSM 2061</strain>
    </source>
</reference>
<keyword evidence="2" id="KW-0413">Isomerase</keyword>
<feature type="domain" description="SIS" evidence="1">
    <location>
        <begin position="10"/>
        <end position="146"/>
    </location>
</feature>
<accession>A0ABY1L1C1</accession>